<name>A0A484BJY7_DRONA</name>
<organism evidence="2 3">
    <name type="scientific">Drosophila navojoa</name>
    <name type="common">Fruit fly</name>
    <dbReference type="NCBI Taxonomy" id="7232"/>
    <lineage>
        <taxon>Eukaryota</taxon>
        <taxon>Metazoa</taxon>
        <taxon>Ecdysozoa</taxon>
        <taxon>Arthropoda</taxon>
        <taxon>Hexapoda</taxon>
        <taxon>Insecta</taxon>
        <taxon>Pterygota</taxon>
        <taxon>Neoptera</taxon>
        <taxon>Endopterygota</taxon>
        <taxon>Diptera</taxon>
        <taxon>Brachycera</taxon>
        <taxon>Muscomorpha</taxon>
        <taxon>Ephydroidea</taxon>
        <taxon>Drosophilidae</taxon>
        <taxon>Drosophila</taxon>
    </lineage>
</organism>
<proteinExistence type="predicted"/>
<protein>
    <submittedName>
        <fullName evidence="2">Uncharacterized protein</fullName>
    </submittedName>
</protein>
<feature type="chain" id="PRO_5019714250" evidence="1">
    <location>
        <begin position="24"/>
        <end position="482"/>
    </location>
</feature>
<keyword evidence="1" id="KW-0732">Signal</keyword>
<dbReference type="EMBL" id="LSRL02000036">
    <property type="protein sequence ID" value="TDG48125.1"/>
    <property type="molecule type" value="Genomic_DNA"/>
</dbReference>
<dbReference type="SMART" id="SM00697">
    <property type="entry name" value="DM8"/>
    <property type="match status" value="3"/>
</dbReference>
<reference evidence="2 3" key="1">
    <citation type="journal article" date="2019" name="J. Hered.">
        <title>An Improved Genome Assembly for Drosophila navojoa, the Basal Species in the mojavensis Cluster.</title>
        <authorList>
            <person name="Vanderlinde T."/>
            <person name="Dupim E.G."/>
            <person name="Nazario-Yepiz N.O."/>
            <person name="Carvalho A.B."/>
        </authorList>
    </citation>
    <scope>NUCLEOTIDE SEQUENCE [LARGE SCALE GENOMIC DNA]</scope>
    <source>
        <strain evidence="2">Navoj_Jal97</strain>
        <tissue evidence="2">Whole organism</tissue>
    </source>
</reference>
<dbReference type="InterPro" id="IPR010512">
    <property type="entry name" value="DUF1091"/>
</dbReference>
<keyword evidence="3" id="KW-1185">Reference proteome</keyword>
<dbReference type="Pfam" id="PF06477">
    <property type="entry name" value="DUF1091"/>
    <property type="match status" value="3"/>
</dbReference>
<feature type="signal peptide" evidence="1">
    <location>
        <begin position="1"/>
        <end position="23"/>
    </location>
</feature>
<gene>
    <name evidence="2" type="ORF">AWZ03_005542</name>
</gene>
<dbReference type="PANTHER" id="PTHR20898:SF0">
    <property type="entry name" value="DAEDALUS ON 3-RELATED"/>
    <property type="match status" value="1"/>
</dbReference>
<dbReference type="OMA" id="MAPQSIN"/>
<evidence type="ECO:0000313" key="3">
    <source>
        <dbReference type="Proteomes" id="UP000295192"/>
    </source>
</evidence>
<dbReference type="OrthoDB" id="7859583at2759"/>
<dbReference type="PANTHER" id="PTHR20898">
    <property type="entry name" value="DAEDALUS ON 3-RELATED-RELATED"/>
    <property type="match status" value="1"/>
</dbReference>
<sequence length="482" mass="55912">MRFPSMFKWFVLCSAVTFLMCSAHVAFTNLKCNFTDKSFGDFKYCYIKAVNRTHKYISIYAKMAPQSINNVTINIRAFRNSNGYKPFGVITTFDACQFLRKPKNPLLLTYYNTFKDHSNLNHTCPYDCSAHVTFTNLKCSFTDKSFGDFKYCYIKAVNRTHKYISIYAKMAPQSINNVTINIRAFRNSNGYKPFGVITTFDACQFLRKPKNPLLLTYYNTFKDHSNLNHTCPYDHDIIIDRLYTGNQDLGFSRYLLLPHGEYAIKITFFIYNSEACKIHHDIIIDRLYTGDHELKFAKYLPIPHGDYVVVITFLVRIAEVCQVKCTAHVTFTNLKCNFTDKSFGDFKYCYIKAVNRTHKYISIYAKMAPQSINNASVNIHMLRKSNGYKSFLAMNTFDACKFLKKPSNPLLISYYNTIRHCSNLNHTCPYDHDIIIDRLYTGDHDLAFAKYLPMPHGDYVVAITFLIRNAEAAKINIYMKIT</sequence>
<comment type="caution">
    <text evidence="2">The sequence shown here is derived from an EMBL/GenBank/DDBJ whole genome shotgun (WGS) entry which is preliminary data.</text>
</comment>
<dbReference type="AlphaFoldDB" id="A0A484BJY7"/>
<accession>A0A484BJY7</accession>
<dbReference type="Proteomes" id="UP000295192">
    <property type="component" value="Unassembled WGS sequence"/>
</dbReference>
<evidence type="ECO:0000313" key="2">
    <source>
        <dbReference type="EMBL" id="TDG48125.1"/>
    </source>
</evidence>
<evidence type="ECO:0000256" key="1">
    <source>
        <dbReference type="SAM" id="SignalP"/>
    </source>
</evidence>